<proteinExistence type="predicted"/>
<comment type="caution">
    <text evidence="1">The sequence shown here is derived from an EMBL/GenBank/DDBJ whole genome shotgun (WGS) entry which is preliminary data.</text>
</comment>
<gene>
    <name evidence="1" type="ORF">ATK74_2440</name>
</gene>
<keyword evidence="2" id="KW-1185">Reference proteome</keyword>
<reference evidence="1 2" key="1">
    <citation type="submission" date="2017-10" db="EMBL/GenBank/DDBJ databases">
        <title>Sequencing the genomes of 1000 actinobacteria strains.</title>
        <authorList>
            <person name="Klenk H.-P."/>
        </authorList>
    </citation>
    <scope>NUCLEOTIDE SEQUENCE [LARGE SCALE GENOMIC DNA]</scope>
    <source>
        <strain evidence="1 2">DSM 15597</strain>
    </source>
</reference>
<dbReference type="EMBL" id="PDJC01000001">
    <property type="protein sequence ID" value="PFG17863.1"/>
    <property type="molecule type" value="Genomic_DNA"/>
</dbReference>
<accession>A0A2A9CTT8</accession>
<dbReference type="Proteomes" id="UP000226079">
    <property type="component" value="Unassembled WGS sequence"/>
</dbReference>
<sequence length="186" mass="20818">MTGVGQWSVSFSGTPIMLHAALWVRQAARVLPNDPCLPKRLLDPVPRADVKIDPKLWREWWQALQHGPDSRGTAFDRWPAAPTALRPVLDEFGDAPLVWAQTLAEHRNPYRPPRYQLPVDAALAKLRRESTGRASLEARVYGLAVEGNWVHVVPESSVVLASWAALARPQEWLTEALRDTVRPLAS</sequence>
<dbReference type="RefSeq" id="WP_143483661.1">
    <property type="nucleotide sequence ID" value="NZ_PDJC01000001.1"/>
</dbReference>
<evidence type="ECO:0000313" key="1">
    <source>
        <dbReference type="EMBL" id="PFG17863.1"/>
    </source>
</evidence>
<protein>
    <submittedName>
        <fullName evidence="1">Uncharacterized protein</fullName>
    </submittedName>
</protein>
<organism evidence="1 2">
    <name type="scientific">Propionicimonas paludicola</name>
    <dbReference type="NCBI Taxonomy" id="185243"/>
    <lineage>
        <taxon>Bacteria</taxon>
        <taxon>Bacillati</taxon>
        <taxon>Actinomycetota</taxon>
        <taxon>Actinomycetes</taxon>
        <taxon>Propionibacteriales</taxon>
        <taxon>Nocardioidaceae</taxon>
        <taxon>Propionicimonas</taxon>
    </lineage>
</organism>
<dbReference type="AlphaFoldDB" id="A0A2A9CTT8"/>
<name>A0A2A9CTT8_9ACTN</name>
<evidence type="ECO:0000313" key="2">
    <source>
        <dbReference type="Proteomes" id="UP000226079"/>
    </source>
</evidence>